<organism evidence="1 2">
    <name type="scientific">Herbaspirillum huttiense subsp. lycopersici</name>
    <dbReference type="NCBI Taxonomy" id="3074428"/>
    <lineage>
        <taxon>Bacteria</taxon>
        <taxon>Pseudomonadati</taxon>
        <taxon>Pseudomonadota</taxon>
        <taxon>Betaproteobacteria</taxon>
        <taxon>Burkholderiales</taxon>
        <taxon>Oxalobacteraceae</taxon>
        <taxon>Herbaspirillum</taxon>
    </lineage>
</organism>
<sequence>MRRTDEEVLIPASHVDAWIDRIGNMVFIADDIGETMNPAYFWAAIADHDRHRGLTEAAVWWM</sequence>
<reference evidence="1" key="1">
    <citation type="submission" date="2023-09" db="EMBL/GenBank/DDBJ databases">
        <title>Description of first Herbaspirillum huttiense subsp. nephrolepsisexaltata and Herbaspirillum huttiense subsp. lycopersicon.</title>
        <authorList>
            <person name="Poudel M."/>
            <person name="Sharma A."/>
            <person name="Goss E."/>
            <person name="Tapia J.H."/>
            <person name="Harmon C.M."/>
            <person name="Jones J.B."/>
        </authorList>
    </citation>
    <scope>NUCLEOTIDE SEQUENCE</scope>
    <source>
        <strain evidence="1">SE1</strain>
    </source>
</reference>
<protein>
    <submittedName>
        <fullName evidence="1">Uncharacterized protein</fullName>
    </submittedName>
</protein>
<accession>A0ABU2EG25</accession>
<evidence type="ECO:0000313" key="1">
    <source>
        <dbReference type="EMBL" id="MDR9847095.1"/>
    </source>
</evidence>
<comment type="caution">
    <text evidence="1">The sequence shown here is derived from an EMBL/GenBank/DDBJ whole genome shotgun (WGS) entry which is preliminary data.</text>
</comment>
<dbReference type="Proteomes" id="UP001246576">
    <property type="component" value="Unassembled WGS sequence"/>
</dbReference>
<keyword evidence="2" id="KW-1185">Reference proteome</keyword>
<gene>
    <name evidence="1" type="ORF">RI048_02595</name>
</gene>
<evidence type="ECO:0000313" key="2">
    <source>
        <dbReference type="Proteomes" id="UP001246576"/>
    </source>
</evidence>
<name>A0ABU2EG25_9BURK</name>
<proteinExistence type="predicted"/>
<dbReference type="RefSeq" id="WP_310839517.1">
    <property type="nucleotide sequence ID" value="NZ_JAVLSJ010000001.1"/>
</dbReference>
<dbReference type="EMBL" id="JAVLSJ010000001">
    <property type="protein sequence ID" value="MDR9847095.1"/>
    <property type="molecule type" value="Genomic_DNA"/>
</dbReference>